<dbReference type="AlphaFoldDB" id="A0A0A9A8H2"/>
<organism evidence="1">
    <name type="scientific">Arundo donax</name>
    <name type="common">Giant reed</name>
    <name type="synonym">Donax arundinaceus</name>
    <dbReference type="NCBI Taxonomy" id="35708"/>
    <lineage>
        <taxon>Eukaryota</taxon>
        <taxon>Viridiplantae</taxon>
        <taxon>Streptophyta</taxon>
        <taxon>Embryophyta</taxon>
        <taxon>Tracheophyta</taxon>
        <taxon>Spermatophyta</taxon>
        <taxon>Magnoliopsida</taxon>
        <taxon>Liliopsida</taxon>
        <taxon>Poales</taxon>
        <taxon>Poaceae</taxon>
        <taxon>PACMAD clade</taxon>
        <taxon>Arundinoideae</taxon>
        <taxon>Arundineae</taxon>
        <taxon>Arundo</taxon>
    </lineage>
</organism>
<evidence type="ECO:0000313" key="1">
    <source>
        <dbReference type="EMBL" id="JAD47386.1"/>
    </source>
</evidence>
<protein>
    <submittedName>
        <fullName evidence="1">Uncharacterized protein</fullName>
    </submittedName>
</protein>
<reference evidence="1" key="1">
    <citation type="submission" date="2014-09" db="EMBL/GenBank/DDBJ databases">
        <authorList>
            <person name="Magalhaes I.L.F."/>
            <person name="Oliveira U."/>
            <person name="Santos F.R."/>
            <person name="Vidigal T.H.D.A."/>
            <person name="Brescovit A.D."/>
            <person name="Santos A.J."/>
        </authorList>
    </citation>
    <scope>NUCLEOTIDE SEQUENCE</scope>
    <source>
        <tissue evidence="1">Shoot tissue taken approximately 20 cm above the soil surface</tissue>
    </source>
</reference>
<name>A0A0A9A8H2_ARUDO</name>
<reference evidence="1" key="2">
    <citation type="journal article" date="2015" name="Data Brief">
        <title>Shoot transcriptome of the giant reed, Arundo donax.</title>
        <authorList>
            <person name="Barrero R.A."/>
            <person name="Guerrero F.D."/>
            <person name="Moolhuijzen P."/>
            <person name="Goolsby J.A."/>
            <person name="Tidwell J."/>
            <person name="Bellgard S.E."/>
            <person name="Bellgard M.I."/>
        </authorList>
    </citation>
    <scope>NUCLEOTIDE SEQUENCE</scope>
    <source>
        <tissue evidence="1">Shoot tissue taken approximately 20 cm above the soil surface</tissue>
    </source>
</reference>
<proteinExistence type="predicted"/>
<sequence>MSTPSSLDNQEDNHDQIRTRENLQIWSSVCNWMSPFTHEVQANGNYLPQRSSAALIFKLMVKDAT</sequence>
<accession>A0A0A9A8H2</accession>
<dbReference type="EMBL" id="GBRH01250509">
    <property type="protein sequence ID" value="JAD47386.1"/>
    <property type="molecule type" value="Transcribed_RNA"/>
</dbReference>